<name>A0A0W0XMB9_9GAMM</name>
<keyword evidence="2" id="KW-1185">Reference proteome</keyword>
<dbReference type="PATRIC" id="fig|458.5.peg.2586"/>
<gene>
    <name evidence="1" type="ORF">Lrub_2483</name>
</gene>
<reference evidence="1 2" key="1">
    <citation type="submission" date="2015-11" db="EMBL/GenBank/DDBJ databases">
        <title>Genomic analysis of 38 Legionella species identifies large and diverse effector repertoires.</title>
        <authorList>
            <person name="Burstein D."/>
            <person name="Amaro F."/>
            <person name="Zusman T."/>
            <person name="Lifshitz Z."/>
            <person name="Cohen O."/>
            <person name="Gilbert J.A."/>
            <person name="Pupko T."/>
            <person name="Shuman H.A."/>
            <person name="Segal G."/>
        </authorList>
    </citation>
    <scope>NUCLEOTIDE SEQUENCE [LARGE SCALE GENOMIC DNA]</scope>
    <source>
        <strain evidence="1 2">WA-270A-C2</strain>
    </source>
</reference>
<dbReference type="Proteomes" id="UP000054608">
    <property type="component" value="Unassembled WGS sequence"/>
</dbReference>
<accession>A0A0W0XMB9</accession>
<proteinExistence type="predicted"/>
<comment type="caution">
    <text evidence="1">The sequence shown here is derived from an EMBL/GenBank/DDBJ whole genome shotgun (WGS) entry which is preliminary data.</text>
</comment>
<evidence type="ECO:0000313" key="1">
    <source>
        <dbReference type="EMBL" id="KTD45686.1"/>
    </source>
</evidence>
<protein>
    <submittedName>
        <fullName evidence="1">Uncharacterized protein</fullName>
    </submittedName>
</protein>
<dbReference type="AlphaFoldDB" id="A0A0W0XMB9"/>
<evidence type="ECO:0000313" key="2">
    <source>
        <dbReference type="Proteomes" id="UP000054608"/>
    </source>
</evidence>
<dbReference type="EMBL" id="LNYT01000022">
    <property type="protein sequence ID" value="KTD45686.1"/>
    <property type="molecule type" value="Genomic_DNA"/>
</dbReference>
<sequence length="362" mass="41849">MPDSLHRAANYLAARKACQYARRFVVKGATQSINNTYSSQQRVSLDSAISDLRGLSLAKDPYNLETDLSIHIFYKVTELCKKYSLGNCFELSLLSLEYLVMNEPDVRAEVFTLSGGDHTFLVVGRNPASPLHSPETWGKNAFFCDPWANKVYPAHKYPIHLRNHYSTSYLNNTKGDCLNHTEKFDKTRHAFKRMDTLTTTYLRTADTPLHKQQIKNLFEERAASIQHAIQSLVVNLQPIAQSVEEEHGPQDAKHVMIKNLVSELTVQIDCITTIMKQDVDFKEPYLKVRMTLQDFLKELTVRYWKSMILSESNRNTLFTYRYPLSPKTLWMQFFHIPPKTAQQIMDRLEAAQNELQSHLHQF</sequence>
<organism evidence="1 2">
    <name type="scientific">Legionella rubrilucens</name>
    <dbReference type="NCBI Taxonomy" id="458"/>
    <lineage>
        <taxon>Bacteria</taxon>
        <taxon>Pseudomonadati</taxon>
        <taxon>Pseudomonadota</taxon>
        <taxon>Gammaproteobacteria</taxon>
        <taxon>Legionellales</taxon>
        <taxon>Legionellaceae</taxon>
        <taxon>Legionella</taxon>
    </lineage>
</organism>